<evidence type="ECO:0000259" key="5">
    <source>
        <dbReference type="PROSITE" id="PS50931"/>
    </source>
</evidence>
<keyword evidence="4" id="KW-0804">Transcription</keyword>
<protein>
    <submittedName>
        <fullName evidence="6">LysR family transcriptional regulator</fullName>
    </submittedName>
</protein>
<dbReference type="InterPro" id="IPR005119">
    <property type="entry name" value="LysR_subst-bd"/>
</dbReference>
<dbReference type="InterPro" id="IPR036390">
    <property type="entry name" value="WH_DNA-bd_sf"/>
</dbReference>
<evidence type="ECO:0000256" key="1">
    <source>
        <dbReference type="ARBA" id="ARBA00009437"/>
    </source>
</evidence>
<dbReference type="GO" id="GO:0032993">
    <property type="term" value="C:protein-DNA complex"/>
    <property type="evidence" value="ECO:0007669"/>
    <property type="project" value="TreeGrafter"/>
</dbReference>
<reference evidence="6 7" key="1">
    <citation type="submission" date="2019-09" db="EMBL/GenBank/DDBJ databases">
        <title>Complete Genome Sequence of Lactobacillus nenjiangensis SH-Y15, isolated from sauerkraut.</title>
        <authorList>
            <person name="Yang H."/>
        </authorList>
    </citation>
    <scope>NUCLEOTIDE SEQUENCE [LARGE SCALE GENOMIC DNA]</scope>
    <source>
        <strain evidence="6 7">SH-Y15</strain>
    </source>
</reference>
<comment type="similarity">
    <text evidence="1">Belongs to the LysR transcriptional regulatory family.</text>
</comment>
<keyword evidence="7" id="KW-1185">Reference proteome</keyword>
<dbReference type="PROSITE" id="PS50931">
    <property type="entry name" value="HTH_LYSR"/>
    <property type="match status" value="1"/>
</dbReference>
<evidence type="ECO:0000313" key="7">
    <source>
        <dbReference type="Proteomes" id="UP000325295"/>
    </source>
</evidence>
<sequence length="283" mass="32374">MTETNSYTETAEHLFSTQATISKQIMSLEKELGIKLFSREHRTIEITDEGQLVLEYAKQIVALKDEMYEKISENKREHSLDLVIKTIPSISNYHALELISEFHQAHPEITLHLSEAESYELIPALQNGIADAVFMRIFDMDESEFEVASGEEDKFVVVVPKQHRLAGQTAVTMQDLKAENFLMLGKETNLYDPVMKLINQAEFTPEVIYEGRRIDLVLELVNKGMGISIVMDKTVNLKEYPQVVKIPLIPEVTSRLAFVRRKNDHSVASEQIGQFFQTHSKFN</sequence>
<dbReference type="Pfam" id="PF03466">
    <property type="entry name" value="LysR_substrate"/>
    <property type="match status" value="1"/>
</dbReference>
<dbReference type="SUPFAM" id="SSF53850">
    <property type="entry name" value="Periplasmic binding protein-like II"/>
    <property type="match status" value="1"/>
</dbReference>
<dbReference type="GO" id="GO:0003677">
    <property type="term" value="F:DNA binding"/>
    <property type="evidence" value="ECO:0007669"/>
    <property type="project" value="UniProtKB-KW"/>
</dbReference>
<accession>A0A5P1X3P8</accession>
<evidence type="ECO:0000256" key="3">
    <source>
        <dbReference type="ARBA" id="ARBA00023125"/>
    </source>
</evidence>
<dbReference type="InterPro" id="IPR036388">
    <property type="entry name" value="WH-like_DNA-bd_sf"/>
</dbReference>
<dbReference type="Pfam" id="PF00126">
    <property type="entry name" value="HTH_1"/>
    <property type="match status" value="1"/>
</dbReference>
<dbReference type="AlphaFoldDB" id="A0A5P1X3P8"/>
<dbReference type="PANTHER" id="PTHR30346">
    <property type="entry name" value="TRANSCRIPTIONAL DUAL REGULATOR HCAR-RELATED"/>
    <property type="match status" value="1"/>
</dbReference>
<proteinExistence type="inferred from homology"/>
<keyword evidence="2" id="KW-0805">Transcription regulation</keyword>
<dbReference type="CDD" id="cd05466">
    <property type="entry name" value="PBP2_LTTR_substrate"/>
    <property type="match status" value="1"/>
</dbReference>
<dbReference type="Gene3D" id="3.40.190.290">
    <property type="match status" value="1"/>
</dbReference>
<dbReference type="EMBL" id="CP043939">
    <property type="protein sequence ID" value="QER67269.1"/>
    <property type="molecule type" value="Genomic_DNA"/>
</dbReference>
<gene>
    <name evidence="6" type="ORF">F0161_04980</name>
</gene>
<organism evidence="6 7">
    <name type="scientific">Paucilactobacillus nenjiangensis</name>
    <dbReference type="NCBI Taxonomy" id="1296540"/>
    <lineage>
        <taxon>Bacteria</taxon>
        <taxon>Bacillati</taxon>
        <taxon>Bacillota</taxon>
        <taxon>Bacilli</taxon>
        <taxon>Lactobacillales</taxon>
        <taxon>Lactobacillaceae</taxon>
        <taxon>Paucilactobacillus</taxon>
    </lineage>
</organism>
<dbReference type="PANTHER" id="PTHR30346:SF28">
    <property type="entry name" value="HTH-TYPE TRANSCRIPTIONAL REGULATOR CYNR"/>
    <property type="match status" value="1"/>
</dbReference>
<name>A0A5P1X3P8_9LACO</name>
<keyword evidence="3" id="KW-0238">DNA-binding</keyword>
<evidence type="ECO:0000256" key="4">
    <source>
        <dbReference type="ARBA" id="ARBA00023163"/>
    </source>
</evidence>
<dbReference type="Gene3D" id="1.10.10.10">
    <property type="entry name" value="Winged helix-like DNA-binding domain superfamily/Winged helix DNA-binding domain"/>
    <property type="match status" value="1"/>
</dbReference>
<feature type="domain" description="HTH lysR-type" evidence="5">
    <location>
        <begin position="1"/>
        <end position="47"/>
    </location>
</feature>
<dbReference type="InterPro" id="IPR000847">
    <property type="entry name" value="LysR_HTH_N"/>
</dbReference>
<evidence type="ECO:0000313" key="6">
    <source>
        <dbReference type="EMBL" id="QER67269.1"/>
    </source>
</evidence>
<dbReference type="OrthoDB" id="119203at2"/>
<dbReference type="RefSeq" id="WP_150203902.1">
    <property type="nucleotide sequence ID" value="NZ_CP043939.1"/>
</dbReference>
<dbReference type="Proteomes" id="UP000325295">
    <property type="component" value="Chromosome"/>
</dbReference>
<dbReference type="GO" id="GO:0003700">
    <property type="term" value="F:DNA-binding transcription factor activity"/>
    <property type="evidence" value="ECO:0007669"/>
    <property type="project" value="InterPro"/>
</dbReference>
<evidence type="ECO:0000256" key="2">
    <source>
        <dbReference type="ARBA" id="ARBA00023015"/>
    </source>
</evidence>
<dbReference type="SUPFAM" id="SSF46785">
    <property type="entry name" value="Winged helix' DNA-binding domain"/>
    <property type="match status" value="1"/>
</dbReference>
<dbReference type="KEGG" id="lnn:F0161_04980"/>
<dbReference type="PRINTS" id="PR00039">
    <property type="entry name" value="HTHLYSR"/>
</dbReference>